<evidence type="ECO:0000313" key="2">
    <source>
        <dbReference type="Proteomes" id="UP001235939"/>
    </source>
</evidence>
<name>A0ABY6KTG8_9ARAC</name>
<keyword evidence="2" id="KW-1185">Reference proteome</keyword>
<dbReference type="Proteomes" id="UP001235939">
    <property type="component" value="Chromosome 09"/>
</dbReference>
<sequence length="232" mass="26260">MGKNTIKSCHVVNPDVDDCNASLLQYALPKDGNARIPVPDIDDTVLALYPMHSRKKGPAELELMPVSRTRGVQSSTVESGAMLTELGVIQARLWAQDYFKEIVASRKYSKCQAFIKIEKLNSEIFETWKMQMKMILIHSDLWEYANSIRIKPETEVESNEWEKNDQKELATIVLSLSPPEIIHVKKCTTSAEAWKNLNKVHQPKGPATKVFLTKQLILLKMNPNERLCAGLP</sequence>
<dbReference type="Pfam" id="PF14223">
    <property type="entry name" value="Retrotran_gag_2"/>
    <property type="match status" value="1"/>
</dbReference>
<gene>
    <name evidence="1" type="ORF">LAZ67_9001012</name>
</gene>
<accession>A0ABY6KTG8</accession>
<organism evidence="1 2">
    <name type="scientific">Cordylochernes scorpioides</name>
    <dbReference type="NCBI Taxonomy" id="51811"/>
    <lineage>
        <taxon>Eukaryota</taxon>
        <taxon>Metazoa</taxon>
        <taxon>Ecdysozoa</taxon>
        <taxon>Arthropoda</taxon>
        <taxon>Chelicerata</taxon>
        <taxon>Arachnida</taxon>
        <taxon>Pseudoscorpiones</taxon>
        <taxon>Cheliferoidea</taxon>
        <taxon>Chernetidae</taxon>
        <taxon>Cordylochernes</taxon>
    </lineage>
</organism>
<evidence type="ECO:0000313" key="1">
    <source>
        <dbReference type="EMBL" id="UYV71904.1"/>
    </source>
</evidence>
<proteinExistence type="predicted"/>
<protein>
    <submittedName>
        <fullName evidence="1">Uncharacterized protein</fullName>
    </submittedName>
</protein>
<dbReference type="EMBL" id="CP092871">
    <property type="protein sequence ID" value="UYV71904.1"/>
    <property type="molecule type" value="Genomic_DNA"/>
</dbReference>
<reference evidence="1 2" key="1">
    <citation type="submission" date="2022-01" db="EMBL/GenBank/DDBJ databases">
        <title>A chromosomal length assembly of Cordylochernes scorpioides.</title>
        <authorList>
            <person name="Zeh D."/>
            <person name="Zeh J."/>
        </authorList>
    </citation>
    <scope>NUCLEOTIDE SEQUENCE [LARGE SCALE GENOMIC DNA]</scope>
    <source>
        <strain evidence="1">IN4F17</strain>
        <tissue evidence="1">Whole Body</tissue>
    </source>
</reference>